<dbReference type="Gene3D" id="1.25.40.20">
    <property type="entry name" value="Ankyrin repeat-containing domain"/>
    <property type="match status" value="1"/>
</dbReference>
<dbReference type="EMBL" id="PHWZ01000157">
    <property type="protein sequence ID" value="TEY63218.1"/>
    <property type="molecule type" value="Genomic_DNA"/>
</dbReference>
<comment type="caution">
    <text evidence="1">The sequence shown here is derived from an EMBL/GenBank/DDBJ whole genome shotgun (WGS) entry which is preliminary data.</text>
</comment>
<accession>A0A4Y8D2G8</accession>
<sequence>MTDEKGHGSIYNILARTKDVELLKLLIHHGANVSTLSKDGESCLEALFAYRFTTRDTDSFDTIIQLLVKNGARCDIQPVKRLSIIERVENSKNYNVETFRILLQHCADMGIKRRCLCSLNKDTKEEMIEYIQELMLSGISLEERDEKGYTALASSIHNPILFQALRDFGARMDAADNQGKVV</sequence>
<dbReference type="Proteomes" id="UP000297299">
    <property type="component" value="Unassembled WGS sequence"/>
</dbReference>
<dbReference type="SUPFAM" id="SSF48403">
    <property type="entry name" value="Ankyrin repeat"/>
    <property type="match status" value="1"/>
</dbReference>
<gene>
    <name evidence="1" type="ORF">BOTCAL_0157g00010</name>
</gene>
<reference evidence="1 2" key="1">
    <citation type="submission" date="2017-11" db="EMBL/GenBank/DDBJ databases">
        <title>Comparative genomics of Botrytis spp.</title>
        <authorList>
            <person name="Valero-Jimenez C.A."/>
            <person name="Tapia P."/>
            <person name="Veloso J."/>
            <person name="Silva-Moreno E."/>
            <person name="Staats M."/>
            <person name="Valdes J.H."/>
            <person name="Van Kan J.A.L."/>
        </authorList>
    </citation>
    <scope>NUCLEOTIDE SEQUENCE [LARGE SCALE GENOMIC DNA]</scope>
    <source>
        <strain evidence="1 2">MUCL2830</strain>
    </source>
</reference>
<dbReference type="AlphaFoldDB" id="A0A4Y8D2G8"/>
<dbReference type="OrthoDB" id="3439046at2759"/>
<evidence type="ECO:0000313" key="2">
    <source>
        <dbReference type="Proteomes" id="UP000297299"/>
    </source>
</evidence>
<keyword evidence="2" id="KW-1185">Reference proteome</keyword>
<name>A0A4Y8D2G8_9HELO</name>
<organism evidence="1 2">
    <name type="scientific">Botryotinia calthae</name>
    <dbReference type="NCBI Taxonomy" id="38488"/>
    <lineage>
        <taxon>Eukaryota</taxon>
        <taxon>Fungi</taxon>
        <taxon>Dikarya</taxon>
        <taxon>Ascomycota</taxon>
        <taxon>Pezizomycotina</taxon>
        <taxon>Leotiomycetes</taxon>
        <taxon>Helotiales</taxon>
        <taxon>Sclerotiniaceae</taxon>
        <taxon>Botryotinia</taxon>
    </lineage>
</organism>
<protein>
    <submittedName>
        <fullName evidence="1">Uncharacterized protein</fullName>
    </submittedName>
</protein>
<evidence type="ECO:0000313" key="1">
    <source>
        <dbReference type="EMBL" id="TEY63218.1"/>
    </source>
</evidence>
<dbReference type="STRING" id="38488.A0A4Y8D2G8"/>
<proteinExistence type="predicted"/>
<dbReference type="InterPro" id="IPR036770">
    <property type="entry name" value="Ankyrin_rpt-contain_sf"/>
</dbReference>